<organism evidence="2 3">
    <name type="scientific">Hyalella azteca</name>
    <name type="common">Amphipod</name>
    <dbReference type="NCBI Taxonomy" id="294128"/>
    <lineage>
        <taxon>Eukaryota</taxon>
        <taxon>Metazoa</taxon>
        <taxon>Ecdysozoa</taxon>
        <taxon>Arthropoda</taxon>
        <taxon>Crustacea</taxon>
        <taxon>Multicrustacea</taxon>
        <taxon>Malacostraca</taxon>
        <taxon>Eumalacostraca</taxon>
        <taxon>Peracarida</taxon>
        <taxon>Amphipoda</taxon>
        <taxon>Senticaudata</taxon>
        <taxon>Talitrida</taxon>
        <taxon>Talitroidea</taxon>
        <taxon>Hyalellidae</taxon>
        <taxon>Hyalella</taxon>
    </lineage>
</organism>
<proteinExistence type="predicted"/>
<reference evidence="3" key="1">
    <citation type="submission" date="2025-08" db="UniProtKB">
        <authorList>
            <consortium name="RefSeq"/>
        </authorList>
    </citation>
    <scope>IDENTIFICATION</scope>
    <source>
        <tissue evidence="3">Whole organism</tissue>
    </source>
</reference>
<feature type="compositionally biased region" description="Polar residues" evidence="1">
    <location>
        <begin position="38"/>
        <end position="53"/>
    </location>
</feature>
<evidence type="ECO:0000256" key="1">
    <source>
        <dbReference type="SAM" id="MobiDB-lite"/>
    </source>
</evidence>
<feature type="compositionally biased region" description="Polar residues" evidence="1">
    <location>
        <begin position="1"/>
        <end position="12"/>
    </location>
</feature>
<sequence length="165" mass="18499">MTRNNVKITSQPPHCPLTTPSQPPHNLFPTPSLPFHTLLTTPSQPPHNSLTTPSQPPHNPFTTPSQPSHNPLTTPSQPPHNLLTFSYKPDLDASDPNSNRPISNLSILSKLLERVVARQLNNYLHKSGLMSRLQSAYRRHHSTETAMLNVLSDIRTAATLWPWLY</sequence>
<keyword evidence="2" id="KW-1185">Reference proteome</keyword>
<dbReference type="RefSeq" id="XP_047740812.1">
    <property type="nucleotide sequence ID" value="XM_047884856.1"/>
</dbReference>
<protein>
    <submittedName>
        <fullName evidence="3">Merozoite surface protein CMZ-8-like</fullName>
    </submittedName>
</protein>
<dbReference type="OrthoDB" id="6382908at2759"/>
<dbReference type="KEGG" id="hazt:125179281"/>
<dbReference type="AlphaFoldDB" id="A0A979FWU7"/>
<dbReference type="GeneID" id="125179281"/>
<evidence type="ECO:0000313" key="2">
    <source>
        <dbReference type="Proteomes" id="UP000694843"/>
    </source>
</evidence>
<feature type="region of interest" description="Disordered" evidence="1">
    <location>
        <begin position="1"/>
        <end position="98"/>
    </location>
</feature>
<name>A0A979FWU7_HYAAZ</name>
<feature type="compositionally biased region" description="Polar residues" evidence="1">
    <location>
        <begin position="60"/>
        <end position="75"/>
    </location>
</feature>
<dbReference type="Proteomes" id="UP000694843">
    <property type="component" value="Unplaced"/>
</dbReference>
<evidence type="ECO:0000313" key="3">
    <source>
        <dbReference type="RefSeq" id="XP_047740812.1"/>
    </source>
</evidence>
<gene>
    <name evidence="3" type="primary">LOC125179281</name>
</gene>
<accession>A0A979FWU7</accession>